<protein>
    <submittedName>
        <fullName evidence="1">Uncharacterized protein</fullName>
    </submittedName>
</protein>
<dbReference type="AlphaFoldDB" id="A0A0S7BWA1"/>
<accession>A0A0S7BWA1</accession>
<gene>
    <name evidence="1" type="ORF">TBC1_11983</name>
</gene>
<evidence type="ECO:0000313" key="1">
    <source>
        <dbReference type="EMBL" id="GAP42843.1"/>
    </source>
</evidence>
<proteinExistence type="predicted"/>
<evidence type="ECO:0000313" key="2">
    <source>
        <dbReference type="Proteomes" id="UP000053091"/>
    </source>
</evidence>
<organism evidence="1">
    <name type="scientific">Lentimicrobium saccharophilum</name>
    <dbReference type="NCBI Taxonomy" id="1678841"/>
    <lineage>
        <taxon>Bacteria</taxon>
        <taxon>Pseudomonadati</taxon>
        <taxon>Bacteroidota</taxon>
        <taxon>Bacteroidia</taxon>
        <taxon>Bacteroidales</taxon>
        <taxon>Lentimicrobiaceae</taxon>
        <taxon>Lentimicrobium</taxon>
    </lineage>
</organism>
<sequence>MLIIQFIRYYQSAPGIQIILPGSKDLYVKIMKKISTKATDI</sequence>
<dbReference type="EMBL" id="DF968182">
    <property type="protein sequence ID" value="GAP42843.1"/>
    <property type="molecule type" value="Genomic_DNA"/>
</dbReference>
<keyword evidence="2" id="KW-1185">Reference proteome</keyword>
<reference evidence="1" key="1">
    <citation type="journal article" date="2015" name="Genome Announc.">
        <title>Draft Genome Sequence of Bacteroidales Strain TBC1, a Novel Isolate from a Methanogenic Wastewater Treatment System.</title>
        <authorList>
            <person name="Tourlousse D.M."/>
            <person name="Matsuura N."/>
            <person name="Sun L."/>
            <person name="Toyonaga M."/>
            <person name="Kuroda K."/>
            <person name="Ohashi A."/>
            <person name="Cruz R."/>
            <person name="Yamaguchi T."/>
            <person name="Sekiguchi Y."/>
        </authorList>
    </citation>
    <scope>NUCLEOTIDE SEQUENCE [LARGE SCALE GENOMIC DNA]</scope>
    <source>
        <strain evidence="1">TBC1</strain>
    </source>
</reference>
<dbReference type="Proteomes" id="UP000053091">
    <property type="component" value="Unassembled WGS sequence"/>
</dbReference>
<name>A0A0S7BWA1_9BACT</name>